<evidence type="ECO:0000313" key="2">
    <source>
        <dbReference type="Proteomes" id="UP000277204"/>
    </source>
</evidence>
<proteinExistence type="predicted"/>
<name>A0A3P8EBC0_9TREM</name>
<accession>A0A3P8EBC0</accession>
<dbReference type="Proteomes" id="UP000277204">
    <property type="component" value="Unassembled WGS sequence"/>
</dbReference>
<evidence type="ECO:0000313" key="1">
    <source>
        <dbReference type="EMBL" id="VDP41455.1"/>
    </source>
</evidence>
<reference evidence="1 2" key="1">
    <citation type="submission" date="2018-11" db="EMBL/GenBank/DDBJ databases">
        <authorList>
            <consortium name="Pathogen Informatics"/>
        </authorList>
    </citation>
    <scope>NUCLEOTIDE SEQUENCE [LARGE SCALE GENOMIC DNA]</scope>
    <source>
        <strain evidence="1 2">Zambia</strain>
    </source>
</reference>
<gene>
    <name evidence="1" type="ORF">SMRZ_LOCUS21984</name>
</gene>
<keyword evidence="2" id="KW-1185">Reference proteome</keyword>
<organism evidence="1 2">
    <name type="scientific">Schistosoma margrebowiei</name>
    <dbReference type="NCBI Taxonomy" id="48269"/>
    <lineage>
        <taxon>Eukaryota</taxon>
        <taxon>Metazoa</taxon>
        <taxon>Spiralia</taxon>
        <taxon>Lophotrochozoa</taxon>
        <taxon>Platyhelminthes</taxon>
        <taxon>Trematoda</taxon>
        <taxon>Digenea</taxon>
        <taxon>Strigeidida</taxon>
        <taxon>Schistosomatoidea</taxon>
        <taxon>Schistosomatidae</taxon>
        <taxon>Schistosoma</taxon>
    </lineage>
</organism>
<sequence length="89" mass="9747">MTDSCFELHVFFNCRNATPALPILAFTSASDPPCSSMMLPKYVKGPTSSRVSSSSAIRLVFSVLYLRILCFPLCMFMPTDAEASATDLQ</sequence>
<dbReference type="AlphaFoldDB" id="A0A3P8EBC0"/>
<dbReference type="EMBL" id="UZAI01018937">
    <property type="protein sequence ID" value="VDP41455.1"/>
    <property type="molecule type" value="Genomic_DNA"/>
</dbReference>
<protein>
    <submittedName>
        <fullName evidence="1">Uncharacterized protein</fullName>
    </submittedName>
</protein>